<dbReference type="AlphaFoldDB" id="A0A1M5CCQ5"/>
<dbReference type="Gene3D" id="3.30.70.1210">
    <property type="entry name" value="Crispr-associated protein, domain 2"/>
    <property type="match status" value="1"/>
</dbReference>
<dbReference type="Pfam" id="PF08798">
    <property type="entry name" value="CRISPR_assoc"/>
    <property type="match status" value="1"/>
</dbReference>
<dbReference type="Gene3D" id="3.30.70.1200">
    <property type="entry name" value="Crispr-associated protein, domain 1"/>
    <property type="match status" value="1"/>
</dbReference>
<dbReference type="RefSeq" id="WP_235862445.1">
    <property type="nucleotide sequence ID" value="NZ_FQUH01000011.1"/>
</dbReference>
<sequence length="230" mass="27146">MQLYLSKVTLSPSANLAKVLLELDQNDAYASHQLLWRELFYRDEKRQFIYRQDVDAHQLPFFYTLSKTQPDPYSRHCRVESKVFVPQLHAGQKLAYQLRINPTVCITKDGRQQRHDVVMHTKHQLRDEQLQPHVLQQHMDDAVHQWFGHDARLSQWGIQLDTQPDIQSYTQHSSYKKNRREKHKHHVRFSSVDVQGILTVTDPERFLSQYAEGFGRAKAMGCGLMLIRRI</sequence>
<protein>
    <submittedName>
        <fullName evidence="1">CRISPR-associated protein, Cse3 family</fullName>
    </submittedName>
</protein>
<accession>A0A1M5CCQ5</accession>
<keyword evidence="2" id="KW-1185">Reference proteome</keyword>
<dbReference type="SMART" id="SM01101">
    <property type="entry name" value="CRISPR_assoc"/>
    <property type="match status" value="1"/>
</dbReference>
<organism evidence="1 2">
    <name type="scientific">Vibrio gazogenes DSM 21264 = NBRC 103151</name>
    <dbReference type="NCBI Taxonomy" id="1123492"/>
    <lineage>
        <taxon>Bacteria</taxon>
        <taxon>Pseudomonadati</taxon>
        <taxon>Pseudomonadota</taxon>
        <taxon>Gammaproteobacteria</taxon>
        <taxon>Vibrionales</taxon>
        <taxon>Vibrionaceae</taxon>
        <taxon>Vibrio</taxon>
    </lineage>
</organism>
<dbReference type="EMBL" id="FQUH01000011">
    <property type="protein sequence ID" value="SHF52470.1"/>
    <property type="molecule type" value="Genomic_DNA"/>
</dbReference>
<dbReference type="NCBIfam" id="TIGR01907">
    <property type="entry name" value="casE_Cse3"/>
    <property type="match status" value="1"/>
</dbReference>
<dbReference type="InterPro" id="IPR010179">
    <property type="entry name" value="CRISPR-assoc_prot_Cse3"/>
</dbReference>
<dbReference type="Proteomes" id="UP000184159">
    <property type="component" value="Unassembled WGS sequence"/>
</dbReference>
<reference evidence="2" key="1">
    <citation type="submission" date="2016-11" db="EMBL/GenBank/DDBJ databases">
        <authorList>
            <person name="Varghese N."/>
            <person name="Submissions S."/>
        </authorList>
    </citation>
    <scope>NUCLEOTIDE SEQUENCE [LARGE SCALE GENOMIC DNA]</scope>
    <source>
        <strain evidence="2">DSM 21264</strain>
    </source>
</reference>
<evidence type="ECO:0000313" key="2">
    <source>
        <dbReference type="Proteomes" id="UP000184159"/>
    </source>
</evidence>
<gene>
    <name evidence="1" type="ORF">SAMN02745781_02545</name>
</gene>
<dbReference type="SUPFAM" id="SSF117987">
    <property type="entry name" value="CRISPR-associated protein"/>
    <property type="match status" value="2"/>
</dbReference>
<proteinExistence type="predicted"/>
<dbReference type="CDD" id="cd09727">
    <property type="entry name" value="Cas6_I-E"/>
    <property type="match status" value="1"/>
</dbReference>
<evidence type="ECO:0000313" key="1">
    <source>
        <dbReference type="EMBL" id="SHF52470.1"/>
    </source>
</evidence>
<name>A0A1M5CCQ5_VIBGA</name>